<accession>A0AAW1K039</accession>
<dbReference type="Proteomes" id="UP001458880">
    <property type="component" value="Unassembled WGS sequence"/>
</dbReference>
<reference evidence="2 3" key="1">
    <citation type="journal article" date="2024" name="BMC Genomics">
        <title>De novo assembly and annotation of Popillia japonica's genome with initial clues to its potential as an invasive pest.</title>
        <authorList>
            <person name="Cucini C."/>
            <person name="Boschi S."/>
            <person name="Funari R."/>
            <person name="Cardaioli E."/>
            <person name="Iannotti N."/>
            <person name="Marturano G."/>
            <person name="Paoli F."/>
            <person name="Bruttini M."/>
            <person name="Carapelli A."/>
            <person name="Frati F."/>
            <person name="Nardi F."/>
        </authorList>
    </citation>
    <scope>NUCLEOTIDE SEQUENCE [LARGE SCALE GENOMIC DNA]</scope>
    <source>
        <strain evidence="2">DMR45628</strain>
    </source>
</reference>
<sequence length="129" mass="14221">MAAYLDISDDSVDEHGSSDAEPYEAEVGSSSGSDVEQAETELDPGVLEEAPAEVHNIVWSDPPLINRKNLFFTEVPGLKAQPGGDDPINYFDLLVTDEFYDLVVEETNAYAEEVFLSTNFEQSRITQES</sequence>
<evidence type="ECO:0000256" key="1">
    <source>
        <dbReference type="SAM" id="MobiDB-lite"/>
    </source>
</evidence>
<name>A0AAW1K039_POPJA</name>
<feature type="region of interest" description="Disordered" evidence="1">
    <location>
        <begin position="1"/>
        <end position="42"/>
    </location>
</feature>
<dbReference type="EMBL" id="JASPKY010000290">
    <property type="protein sequence ID" value="KAK9710650.1"/>
    <property type="molecule type" value="Genomic_DNA"/>
</dbReference>
<protein>
    <recommendedName>
        <fullName evidence="4">PiggyBac transposable element-derived protein domain-containing protein</fullName>
    </recommendedName>
</protein>
<gene>
    <name evidence="2" type="ORF">QE152_g25904</name>
</gene>
<keyword evidence="3" id="KW-1185">Reference proteome</keyword>
<comment type="caution">
    <text evidence="2">The sequence shown here is derived from an EMBL/GenBank/DDBJ whole genome shotgun (WGS) entry which is preliminary data.</text>
</comment>
<proteinExistence type="predicted"/>
<evidence type="ECO:0000313" key="2">
    <source>
        <dbReference type="EMBL" id="KAK9710650.1"/>
    </source>
</evidence>
<organism evidence="2 3">
    <name type="scientific">Popillia japonica</name>
    <name type="common">Japanese beetle</name>
    <dbReference type="NCBI Taxonomy" id="7064"/>
    <lineage>
        <taxon>Eukaryota</taxon>
        <taxon>Metazoa</taxon>
        <taxon>Ecdysozoa</taxon>
        <taxon>Arthropoda</taxon>
        <taxon>Hexapoda</taxon>
        <taxon>Insecta</taxon>
        <taxon>Pterygota</taxon>
        <taxon>Neoptera</taxon>
        <taxon>Endopterygota</taxon>
        <taxon>Coleoptera</taxon>
        <taxon>Polyphaga</taxon>
        <taxon>Scarabaeiformia</taxon>
        <taxon>Scarabaeidae</taxon>
        <taxon>Rutelinae</taxon>
        <taxon>Popillia</taxon>
    </lineage>
</organism>
<dbReference type="AlphaFoldDB" id="A0AAW1K039"/>
<evidence type="ECO:0008006" key="4">
    <source>
        <dbReference type="Google" id="ProtNLM"/>
    </source>
</evidence>
<evidence type="ECO:0000313" key="3">
    <source>
        <dbReference type="Proteomes" id="UP001458880"/>
    </source>
</evidence>